<sequence>MADLFDENLKMDAPLADRMRPDDFAGFIGQEHILAPGKILRKAIEADKLFSMILWGPPGSGKTTLARLIANKTRAHFQPFSAVTAGIADVRKFLDAAVERKKFRQQKTILFVDEIHHFNKTQQDAFLPAVEDGTIILIGATTENPSFEVNAPLLSRSRVFHLRELKEVDILRLLKRAIKDKENGFGKLKISYDDKALAHIAKLCEGDARDAYNAVELAVSTYLPAGKATRKKQGKIHIDLKTAEEAIQKKFIRYDKEADGHFDAISALHKSVRSSDVNASLHYLARMLEAGEEPLYIVRRLVRAAAEDIGLADPFALVLAISTQQAVHFLGMPESNDIVAELVIYLAKAPKSRAVDDAYAKAKDDVQNQRLDPIPLDIRNAPTQLMKNFGFGKGYKPYGKKDHRPKNLHERKYWREKQE</sequence>
<dbReference type="PANTHER" id="PTHR13779">
    <property type="entry name" value="WERNER HELICASE-INTERACTING PROTEIN 1 FAMILY MEMBER"/>
    <property type="match status" value="1"/>
</dbReference>
<dbReference type="Gene3D" id="3.40.50.300">
    <property type="entry name" value="P-loop containing nucleotide triphosphate hydrolases"/>
    <property type="match status" value="1"/>
</dbReference>
<comment type="similarity">
    <text evidence="2">Belongs to the AAA ATPase family. RarA/MGS1/WRNIP1 subfamily.</text>
</comment>
<name>A0A2H0PYM5_9BACT</name>
<keyword evidence="4" id="KW-0235">DNA replication</keyword>
<dbReference type="CDD" id="cd00009">
    <property type="entry name" value="AAA"/>
    <property type="match status" value="1"/>
</dbReference>
<organism evidence="9 10">
    <name type="scientific">Candidatus Berkelbacteria bacterium CG11_big_fil_rev_8_21_14_0_20_42_15</name>
    <dbReference type="NCBI Taxonomy" id="1974517"/>
    <lineage>
        <taxon>Bacteria</taxon>
        <taxon>Candidatus Berkelbacteria</taxon>
    </lineage>
</organism>
<dbReference type="AlphaFoldDB" id="A0A2H0PYM5"/>
<proteinExistence type="inferred from homology"/>
<dbReference type="Gene3D" id="1.10.8.60">
    <property type="match status" value="1"/>
</dbReference>
<dbReference type="PANTHER" id="PTHR13779:SF7">
    <property type="entry name" value="ATPASE WRNIP1"/>
    <property type="match status" value="1"/>
</dbReference>
<dbReference type="FunFam" id="3.40.50.300:FF:000137">
    <property type="entry name" value="Replication-associated recombination protein A"/>
    <property type="match status" value="1"/>
</dbReference>
<evidence type="ECO:0000256" key="5">
    <source>
        <dbReference type="ARBA" id="ARBA00022741"/>
    </source>
</evidence>
<dbReference type="CDD" id="cd18139">
    <property type="entry name" value="HLD_clamp_RarA"/>
    <property type="match status" value="1"/>
</dbReference>
<comment type="caution">
    <text evidence="9">The sequence shown here is derived from an EMBL/GenBank/DDBJ whole genome shotgun (WGS) entry which is preliminary data.</text>
</comment>
<dbReference type="EMBL" id="PCXF01000069">
    <property type="protein sequence ID" value="PIR27151.1"/>
    <property type="molecule type" value="Genomic_DNA"/>
</dbReference>
<accession>A0A2H0PYM5</accession>
<dbReference type="InterPro" id="IPR008921">
    <property type="entry name" value="DNA_pol3_clamp-load_cplx_C"/>
</dbReference>
<evidence type="ECO:0000256" key="1">
    <source>
        <dbReference type="ARBA" id="ARBA00002393"/>
    </source>
</evidence>
<dbReference type="InterPro" id="IPR051314">
    <property type="entry name" value="AAA_ATPase_RarA/MGS1/WRNIP1"/>
</dbReference>
<dbReference type="GO" id="GO:0000731">
    <property type="term" value="P:DNA synthesis involved in DNA repair"/>
    <property type="evidence" value="ECO:0007669"/>
    <property type="project" value="TreeGrafter"/>
</dbReference>
<keyword evidence="6" id="KW-0067">ATP-binding</keyword>
<reference evidence="9 10" key="1">
    <citation type="submission" date="2017-09" db="EMBL/GenBank/DDBJ databases">
        <title>Depth-based differentiation of microbial function through sediment-hosted aquifers and enrichment of novel symbionts in the deep terrestrial subsurface.</title>
        <authorList>
            <person name="Probst A.J."/>
            <person name="Ladd B."/>
            <person name="Jarett J.K."/>
            <person name="Geller-Mcgrath D.E."/>
            <person name="Sieber C.M."/>
            <person name="Emerson J.B."/>
            <person name="Anantharaman K."/>
            <person name="Thomas B.C."/>
            <person name="Malmstrom R."/>
            <person name="Stieglmeier M."/>
            <person name="Klingl A."/>
            <person name="Woyke T."/>
            <person name="Ryan C.M."/>
            <person name="Banfield J.F."/>
        </authorList>
    </citation>
    <scope>NUCLEOTIDE SEQUENCE [LARGE SCALE GENOMIC DNA]</scope>
    <source>
        <strain evidence="9">CG11_big_fil_rev_8_21_14_0_20_42_15</strain>
    </source>
</reference>
<feature type="domain" description="AAA+ ATPase" evidence="8">
    <location>
        <begin position="48"/>
        <end position="169"/>
    </location>
</feature>
<dbReference type="FunFam" id="1.10.8.60:FF:000029">
    <property type="entry name" value="Replication-associated recombination protein A"/>
    <property type="match status" value="1"/>
</dbReference>
<dbReference type="Proteomes" id="UP000231154">
    <property type="component" value="Unassembled WGS sequence"/>
</dbReference>
<dbReference type="GO" id="GO:0003677">
    <property type="term" value="F:DNA binding"/>
    <property type="evidence" value="ECO:0007669"/>
    <property type="project" value="InterPro"/>
</dbReference>
<dbReference type="GO" id="GO:0006261">
    <property type="term" value="P:DNA-templated DNA replication"/>
    <property type="evidence" value="ECO:0007669"/>
    <property type="project" value="TreeGrafter"/>
</dbReference>
<dbReference type="InterPro" id="IPR027417">
    <property type="entry name" value="P-loop_NTPase"/>
</dbReference>
<dbReference type="Pfam" id="PF16193">
    <property type="entry name" value="AAA_assoc_2"/>
    <property type="match status" value="1"/>
</dbReference>
<dbReference type="InterPro" id="IPR032423">
    <property type="entry name" value="AAA_assoc_2"/>
</dbReference>
<evidence type="ECO:0000256" key="6">
    <source>
        <dbReference type="ARBA" id="ARBA00022840"/>
    </source>
</evidence>
<gene>
    <name evidence="9" type="ORF">COV40_02405</name>
</gene>
<dbReference type="SUPFAM" id="SSF52540">
    <property type="entry name" value="P-loop containing nucleoside triphosphate hydrolases"/>
    <property type="match status" value="1"/>
</dbReference>
<dbReference type="Gene3D" id="1.20.272.10">
    <property type="match status" value="1"/>
</dbReference>
<dbReference type="InterPro" id="IPR003959">
    <property type="entry name" value="ATPase_AAA_core"/>
</dbReference>
<evidence type="ECO:0000256" key="4">
    <source>
        <dbReference type="ARBA" id="ARBA00022705"/>
    </source>
</evidence>
<protein>
    <recommendedName>
        <fullName evidence="3">Replication-associated recombination protein A</fullName>
    </recommendedName>
</protein>
<evidence type="ECO:0000256" key="7">
    <source>
        <dbReference type="SAM" id="MobiDB-lite"/>
    </source>
</evidence>
<dbReference type="FunFam" id="1.20.272.10:FF:000001">
    <property type="entry name" value="Putative AAA family ATPase"/>
    <property type="match status" value="1"/>
</dbReference>
<dbReference type="SUPFAM" id="SSF48019">
    <property type="entry name" value="post-AAA+ oligomerization domain-like"/>
    <property type="match status" value="1"/>
</dbReference>
<dbReference type="Pfam" id="PF12002">
    <property type="entry name" value="MgsA_C"/>
    <property type="match status" value="1"/>
</dbReference>
<dbReference type="Pfam" id="PF00004">
    <property type="entry name" value="AAA"/>
    <property type="match status" value="1"/>
</dbReference>
<evidence type="ECO:0000256" key="3">
    <source>
        <dbReference type="ARBA" id="ARBA00020776"/>
    </source>
</evidence>
<evidence type="ECO:0000313" key="9">
    <source>
        <dbReference type="EMBL" id="PIR27151.1"/>
    </source>
</evidence>
<dbReference type="InterPro" id="IPR003593">
    <property type="entry name" value="AAA+_ATPase"/>
</dbReference>
<dbReference type="GO" id="GO:0005524">
    <property type="term" value="F:ATP binding"/>
    <property type="evidence" value="ECO:0007669"/>
    <property type="project" value="UniProtKB-KW"/>
</dbReference>
<dbReference type="GO" id="GO:0008047">
    <property type="term" value="F:enzyme activator activity"/>
    <property type="evidence" value="ECO:0007669"/>
    <property type="project" value="TreeGrafter"/>
</dbReference>
<evidence type="ECO:0000259" key="8">
    <source>
        <dbReference type="SMART" id="SM00382"/>
    </source>
</evidence>
<evidence type="ECO:0000256" key="2">
    <source>
        <dbReference type="ARBA" id="ARBA00008959"/>
    </source>
</evidence>
<comment type="function">
    <text evidence="1">DNA-dependent ATPase that plays important roles in cellular responses to stalled DNA replication processes.</text>
</comment>
<evidence type="ECO:0000313" key="10">
    <source>
        <dbReference type="Proteomes" id="UP000231154"/>
    </source>
</evidence>
<feature type="compositionally biased region" description="Basic and acidic residues" evidence="7">
    <location>
        <begin position="405"/>
        <end position="419"/>
    </location>
</feature>
<feature type="region of interest" description="Disordered" evidence="7">
    <location>
        <begin position="396"/>
        <end position="419"/>
    </location>
</feature>
<dbReference type="InterPro" id="IPR021886">
    <property type="entry name" value="MgsA_C"/>
</dbReference>
<dbReference type="GO" id="GO:0017116">
    <property type="term" value="F:single-stranded DNA helicase activity"/>
    <property type="evidence" value="ECO:0007669"/>
    <property type="project" value="TreeGrafter"/>
</dbReference>
<dbReference type="SMART" id="SM00382">
    <property type="entry name" value="AAA"/>
    <property type="match status" value="1"/>
</dbReference>
<dbReference type="Gene3D" id="1.10.3710.10">
    <property type="entry name" value="DNA polymerase III clamp loader subunits, C-terminal domain"/>
    <property type="match status" value="1"/>
</dbReference>
<dbReference type="GO" id="GO:0016887">
    <property type="term" value="F:ATP hydrolysis activity"/>
    <property type="evidence" value="ECO:0007669"/>
    <property type="project" value="InterPro"/>
</dbReference>
<keyword evidence="5" id="KW-0547">Nucleotide-binding</keyword>